<accession>A0AAW0Z4G1</accession>
<dbReference type="GO" id="GO:0005829">
    <property type="term" value="C:cytosol"/>
    <property type="evidence" value="ECO:0007669"/>
    <property type="project" value="TreeGrafter"/>
</dbReference>
<evidence type="ECO:0000256" key="3">
    <source>
        <dbReference type="ARBA" id="ARBA00012980"/>
    </source>
</evidence>
<keyword evidence="8 11" id="KW-0418">Kinase</keyword>
<dbReference type="GO" id="GO:0004798">
    <property type="term" value="F:dTMP kinase activity"/>
    <property type="evidence" value="ECO:0007669"/>
    <property type="project" value="UniProtKB-EC"/>
</dbReference>
<dbReference type="KEGG" id="kne:92178265"/>
<dbReference type="InterPro" id="IPR039430">
    <property type="entry name" value="Thymidylate_kin-like_dom"/>
</dbReference>
<dbReference type="GO" id="GO:0006235">
    <property type="term" value="P:dTTP biosynthetic process"/>
    <property type="evidence" value="ECO:0007669"/>
    <property type="project" value="TreeGrafter"/>
</dbReference>
<evidence type="ECO:0000256" key="9">
    <source>
        <dbReference type="ARBA" id="ARBA00022840"/>
    </source>
</evidence>
<dbReference type="Proteomes" id="UP001388673">
    <property type="component" value="Unassembled WGS sequence"/>
</dbReference>
<keyword evidence="5" id="KW-0808">Transferase</keyword>
<name>A0AAW0Z4G1_9TREE</name>
<dbReference type="CDD" id="cd01672">
    <property type="entry name" value="TMPK"/>
    <property type="match status" value="1"/>
</dbReference>
<keyword evidence="6" id="KW-0545">Nucleotide biosynthesis</keyword>
<dbReference type="SUPFAM" id="SSF52540">
    <property type="entry name" value="P-loop containing nucleoside triphosphate hydrolases"/>
    <property type="match status" value="1"/>
</dbReference>
<dbReference type="NCBIfam" id="TIGR00041">
    <property type="entry name" value="DTMP_kinase"/>
    <property type="match status" value="1"/>
</dbReference>
<evidence type="ECO:0000256" key="2">
    <source>
        <dbReference type="ARBA" id="ARBA00009776"/>
    </source>
</evidence>
<evidence type="ECO:0000256" key="4">
    <source>
        <dbReference type="ARBA" id="ARBA00017144"/>
    </source>
</evidence>
<dbReference type="EMBL" id="JBCAWK010000002">
    <property type="protein sequence ID" value="KAK8865858.1"/>
    <property type="molecule type" value="Genomic_DNA"/>
</dbReference>
<dbReference type="EC" id="2.7.4.9" evidence="3"/>
<dbReference type="FunFam" id="3.40.50.300:FF:000679">
    <property type="entry name" value="Thymidylate kinase"/>
    <property type="match status" value="1"/>
</dbReference>
<dbReference type="InterPro" id="IPR027417">
    <property type="entry name" value="P-loop_NTPase"/>
</dbReference>
<keyword evidence="9" id="KW-0067">ATP-binding</keyword>
<comment type="caution">
    <text evidence="11">The sequence shown here is derived from an EMBL/GenBank/DDBJ whole genome shotgun (WGS) entry which is preliminary data.</text>
</comment>
<gene>
    <name evidence="11" type="ORF">IAR55_001006</name>
</gene>
<proteinExistence type="inferred from homology"/>
<evidence type="ECO:0000256" key="5">
    <source>
        <dbReference type="ARBA" id="ARBA00022679"/>
    </source>
</evidence>
<feature type="domain" description="Thymidylate kinase-like" evidence="10">
    <location>
        <begin position="17"/>
        <end position="201"/>
    </location>
</feature>
<evidence type="ECO:0000259" key="10">
    <source>
        <dbReference type="Pfam" id="PF02223"/>
    </source>
</evidence>
<dbReference type="GO" id="GO:0005524">
    <property type="term" value="F:ATP binding"/>
    <property type="evidence" value="ECO:0007669"/>
    <property type="project" value="UniProtKB-KW"/>
</dbReference>
<sequence>MAISSSSTSGRGAFIVFEGLDRCGKSTQVARLVDKLERDGHKARLQKFPDRTTAIGKMIDAYLQSKAEMDDHAIHLLFAANRWECAAAIRRDLDDGVTVIADRYAFSGIAFSSAKGLPFTFCLPPDTALPLPDITLYLTLPPSVASQRSAFGVERYETVAIQTAVREQFGLVANEVKKRHGDGRWVEVSAEGSIEEVESRIWGLVDSVVNGGVDGTVGELWVEQ</sequence>
<dbReference type="GO" id="GO:0004550">
    <property type="term" value="F:nucleoside diphosphate kinase activity"/>
    <property type="evidence" value="ECO:0007669"/>
    <property type="project" value="TreeGrafter"/>
</dbReference>
<dbReference type="Pfam" id="PF02223">
    <property type="entry name" value="Thymidylate_kin"/>
    <property type="match status" value="1"/>
</dbReference>
<organism evidence="11 12">
    <name type="scientific">Kwoniella newhampshirensis</name>
    <dbReference type="NCBI Taxonomy" id="1651941"/>
    <lineage>
        <taxon>Eukaryota</taxon>
        <taxon>Fungi</taxon>
        <taxon>Dikarya</taxon>
        <taxon>Basidiomycota</taxon>
        <taxon>Agaricomycotina</taxon>
        <taxon>Tremellomycetes</taxon>
        <taxon>Tremellales</taxon>
        <taxon>Cryptococcaceae</taxon>
        <taxon>Kwoniella</taxon>
    </lineage>
</organism>
<evidence type="ECO:0000313" key="12">
    <source>
        <dbReference type="Proteomes" id="UP001388673"/>
    </source>
</evidence>
<evidence type="ECO:0000313" key="11">
    <source>
        <dbReference type="EMBL" id="KAK8865858.1"/>
    </source>
</evidence>
<dbReference type="GeneID" id="92178265"/>
<comment type="similarity">
    <text evidence="2">Belongs to the thymidylate kinase family.</text>
</comment>
<evidence type="ECO:0000256" key="6">
    <source>
        <dbReference type="ARBA" id="ARBA00022727"/>
    </source>
</evidence>
<dbReference type="RefSeq" id="XP_066805337.1">
    <property type="nucleotide sequence ID" value="XM_066944136.1"/>
</dbReference>
<dbReference type="HAMAP" id="MF_00165">
    <property type="entry name" value="Thymidylate_kinase"/>
    <property type="match status" value="1"/>
</dbReference>
<dbReference type="PANTHER" id="PTHR10344">
    <property type="entry name" value="THYMIDYLATE KINASE"/>
    <property type="match status" value="1"/>
</dbReference>
<protein>
    <recommendedName>
        <fullName evidence="4">Thymidylate kinase</fullName>
        <ecNumber evidence="3">2.7.4.9</ecNumber>
    </recommendedName>
</protein>
<comment type="pathway">
    <text evidence="1">Pyrimidine metabolism; dTTP biosynthesis.</text>
</comment>
<evidence type="ECO:0000256" key="8">
    <source>
        <dbReference type="ARBA" id="ARBA00022777"/>
    </source>
</evidence>
<dbReference type="GO" id="GO:0005634">
    <property type="term" value="C:nucleus"/>
    <property type="evidence" value="ECO:0007669"/>
    <property type="project" value="TreeGrafter"/>
</dbReference>
<dbReference type="GO" id="GO:0006233">
    <property type="term" value="P:dTDP biosynthetic process"/>
    <property type="evidence" value="ECO:0007669"/>
    <property type="project" value="InterPro"/>
</dbReference>
<dbReference type="AlphaFoldDB" id="A0AAW0Z4G1"/>
<evidence type="ECO:0000256" key="7">
    <source>
        <dbReference type="ARBA" id="ARBA00022741"/>
    </source>
</evidence>
<dbReference type="Gene3D" id="3.40.50.300">
    <property type="entry name" value="P-loop containing nucleotide triphosphate hydrolases"/>
    <property type="match status" value="1"/>
</dbReference>
<reference evidence="11 12" key="1">
    <citation type="journal article" date="2024" name="bioRxiv">
        <title>Comparative genomics of Cryptococcus and Kwoniella reveals pathogenesis evolution and contrasting karyotype dynamics via intercentromeric recombination or chromosome fusion.</title>
        <authorList>
            <person name="Coelho M.A."/>
            <person name="David-Palma M."/>
            <person name="Shea T."/>
            <person name="Bowers K."/>
            <person name="McGinley-Smith S."/>
            <person name="Mohammad A.W."/>
            <person name="Gnirke A."/>
            <person name="Yurkov A.M."/>
            <person name="Nowrousian M."/>
            <person name="Sun S."/>
            <person name="Cuomo C.A."/>
            <person name="Heitman J."/>
        </authorList>
    </citation>
    <scope>NUCLEOTIDE SEQUENCE [LARGE SCALE GENOMIC DNA]</scope>
    <source>
        <strain evidence="11 12">CBS 13917</strain>
    </source>
</reference>
<keyword evidence="7" id="KW-0547">Nucleotide-binding</keyword>
<dbReference type="InterPro" id="IPR018094">
    <property type="entry name" value="Thymidylate_kinase"/>
</dbReference>
<dbReference type="PANTHER" id="PTHR10344:SF1">
    <property type="entry name" value="THYMIDYLATE KINASE"/>
    <property type="match status" value="1"/>
</dbReference>
<dbReference type="GO" id="GO:0006227">
    <property type="term" value="P:dUDP biosynthetic process"/>
    <property type="evidence" value="ECO:0007669"/>
    <property type="project" value="TreeGrafter"/>
</dbReference>
<evidence type="ECO:0000256" key="1">
    <source>
        <dbReference type="ARBA" id="ARBA00004992"/>
    </source>
</evidence>
<keyword evidence="12" id="KW-1185">Reference proteome</keyword>